<accession>A0A068QYG7</accession>
<name>A0A068QYG7_9GAMM</name>
<sequence length="523" mass="57914">MSNNTVAFPPDNYSVIKGQILILNVTLTSDTAISPGSYIYLENKTNVTLESPIPNINLSENGTTGTFIIQLRISSTVNSGDTVSFDIVPSSSSGGFPSQKIKYTARTLNNDSLRLNFDRTSLDVPTSENTPPKGISTRVSTLIKDEKNNPIPYLAVLINTNDDNLLDKINIYEYDNHTPVNVQNFFYYKGIYLASDQHGRLSFYIYPKLDEALILSLNTQVFGVGGAEPSSDTLNITHNDPAGVTHKLPSPEIEGFNGGELVNHGDTKFLVKIPHYLGARENDTIRFYVNNHDAGVDYPLVDIDKLDKFSISLPYYIFPVGVVSEFYYKIVHTDSANILISNPLELTYTGEPWPAPVYYDKCVVYSSFGASDPSNIIDDFDNMDCVDIKYNNVVTCENISNNGLNSTGLFVQITGTNDPNDMTKPPLGSKIRLHLKINARYRNVDKWFNGSIPDQPGSDGITAVGTIEIPYNYLTGCSEYENCHTGMIQFTYFIDNDDKSSHTKVWKGRISTALPGTPPDCTP</sequence>
<dbReference type="EMBL" id="FO704551">
    <property type="protein sequence ID" value="CDG19819.1"/>
    <property type="molecule type" value="Genomic_DNA"/>
</dbReference>
<dbReference type="STRING" id="1354304.XPG1_0164"/>
<keyword evidence="2" id="KW-1185">Reference proteome</keyword>
<dbReference type="HOGENOM" id="CLU_027425_0_0_6"/>
<gene>
    <name evidence="1" type="ORF">XPG1_0164</name>
</gene>
<reference evidence="1 2" key="1">
    <citation type="submission" date="2013-07" db="EMBL/GenBank/DDBJ databases">
        <authorList>
            <person name="Genoscope - CEA"/>
        </authorList>
    </citation>
    <scope>NUCLEOTIDE SEQUENCE [LARGE SCALE GENOMIC DNA]</scope>
    <source>
        <strain evidence="1 2">G6</strain>
    </source>
</reference>
<dbReference type="RefSeq" id="WP_045957382.1">
    <property type="nucleotide sequence ID" value="NZ_FO704551.1"/>
</dbReference>
<organism evidence="1 2">
    <name type="scientific">Xenorhabdus poinarii G6</name>
    <dbReference type="NCBI Taxonomy" id="1354304"/>
    <lineage>
        <taxon>Bacteria</taxon>
        <taxon>Pseudomonadati</taxon>
        <taxon>Pseudomonadota</taxon>
        <taxon>Gammaproteobacteria</taxon>
        <taxon>Enterobacterales</taxon>
        <taxon>Morganellaceae</taxon>
        <taxon>Xenorhabdus</taxon>
    </lineage>
</organism>
<dbReference type="KEGG" id="xpo:XPG1_0164"/>
<dbReference type="AlphaFoldDB" id="A0A068QYG7"/>
<evidence type="ECO:0000313" key="1">
    <source>
        <dbReference type="EMBL" id="CDG19819.1"/>
    </source>
</evidence>
<evidence type="ECO:0000313" key="2">
    <source>
        <dbReference type="Proteomes" id="UP000032735"/>
    </source>
</evidence>
<proteinExistence type="predicted"/>
<dbReference type="Proteomes" id="UP000032735">
    <property type="component" value="Chromosome"/>
</dbReference>
<protein>
    <submittedName>
        <fullName evidence="1">Uncharacterized protein</fullName>
    </submittedName>
</protein>
<dbReference type="OrthoDB" id="6460809at2"/>